<dbReference type="HOGENOM" id="CLU_1784391_0_0_9"/>
<keyword evidence="2" id="KW-1185">Reference proteome</keyword>
<sequence>MKLTKILGLSVVSIIFGVGYQSLNVNASTWHFGTPTFLRGHWQTRTISTPIGKDKSKASFGQHTIIFNSFGSMPDKFKQLRWHQVHKYIYSIKAKEFIDGYQKIHHLTIRRTSRHTIYIHLDGHKYPATSSQDLFHRVN</sequence>
<evidence type="ECO:0000313" key="2">
    <source>
        <dbReference type="Proteomes" id="UP000003752"/>
    </source>
</evidence>
<dbReference type="RefSeq" id="WP_003634812.1">
    <property type="nucleotide sequence ID" value="NZ_AZDF01000039.1"/>
</dbReference>
<proteinExistence type="predicted"/>
<protein>
    <submittedName>
        <fullName evidence="1">Uncharacterized protein</fullName>
    </submittedName>
</protein>
<evidence type="ECO:0000313" key="1">
    <source>
        <dbReference type="EMBL" id="EEI24182.1"/>
    </source>
</evidence>
<dbReference type="Proteomes" id="UP000003752">
    <property type="component" value="Unassembled WGS sequence"/>
</dbReference>
<dbReference type="EMBL" id="ACGP01000154">
    <property type="protein sequence ID" value="EEI24182.1"/>
    <property type="molecule type" value="Genomic_DNA"/>
</dbReference>
<comment type="caution">
    <text evidence="1">The sequence shown here is derived from an EMBL/GenBank/DDBJ whole genome shotgun (WGS) entry which is preliminary data.</text>
</comment>
<dbReference type="AlphaFoldDB" id="C0XKA4"/>
<organism evidence="1 2">
    <name type="scientific">Lentilactobacillus hilgardii (strain ATCC 8290 / DSM 20176 / CCUG 30140 / JCM 1155 / KCTC 3500 / NBRC 15886 / NCIMB 8040 / NRRL B-1843 / 9)</name>
    <dbReference type="NCBI Taxonomy" id="1423757"/>
    <lineage>
        <taxon>Bacteria</taxon>
        <taxon>Bacillati</taxon>
        <taxon>Bacillota</taxon>
        <taxon>Bacilli</taxon>
        <taxon>Lactobacillales</taxon>
        <taxon>Lactobacillaceae</taxon>
        <taxon>Lentilactobacillus</taxon>
    </lineage>
</organism>
<dbReference type="PATRIC" id="fig|1423757.3.peg.1683"/>
<accession>C0XKA4</accession>
<gene>
    <name evidence="1" type="ORF">HMPREF0519_1665</name>
</gene>
<name>C0XKA4_LENH9</name>
<reference evidence="1 2" key="1">
    <citation type="submission" date="2009-01" db="EMBL/GenBank/DDBJ databases">
        <authorList>
            <person name="Qin X."/>
            <person name="Bachman B."/>
            <person name="Battles P."/>
            <person name="Bell A."/>
            <person name="Bess C."/>
            <person name="Bickham C."/>
            <person name="Chaboub L."/>
            <person name="Chen D."/>
            <person name="Coyle M."/>
            <person name="Deiros D.R."/>
            <person name="Dinh H."/>
            <person name="Forbes L."/>
            <person name="Fowler G."/>
            <person name="Francisco L."/>
            <person name="Fu Q."/>
            <person name="Gubbala S."/>
            <person name="Hale W."/>
            <person name="Han Y."/>
            <person name="Hemphill L."/>
            <person name="Highlander S.K."/>
            <person name="Hirani K."/>
            <person name="Hogues M."/>
            <person name="Jackson L."/>
            <person name="Jakkamsetti A."/>
            <person name="Javaid M."/>
            <person name="Jiang H."/>
            <person name="Korchina V."/>
            <person name="Kovar C."/>
            <person name="Lara F."/>
            <person name="Lee S."/>
            <person name="Mata R."/>
            <person name="Mathew T."/>
            <person name="Moen C."/>
            <person name="Morales K."/>
            <person name="Munidasa M."/>
            <person name="Nazareth L."/>
            <person name="Ngo R."/>
            <person name="Nguyen L."/>
            <person name="Okwuonu G."/>
            <person name="Ongeri F."/>
            <person name="Patil S."/>
            <person name="Petrosino J."/>
            <person name="Pham C."/>
            <person name="Pham P."/>
            <person name="Pu L.-L."/>
            <person name="Puazo M."/>
            <person name="Raj R."/>
            <person name="Reid J."/>
            <person name="Rouhana J."/>
            <person name="Saada N."/>
            <person name="Shang Y."/>
            <person name="Simmons D."/>
            <person name="Thornton R."/>
            <person name="Warren J."/>
            <person name="Weissenberger G."/>
            <person name="Zhang J."/>
            <person name="Zhang L."/>
            <person name="Zhou C."/>
            <person name="Zhu D."/>
            <person name="Muzny D."/>
            <person name="Worley K."/>
            <person name="Gibbs R."/>
        </authorList>
    </citation>
    <scope>NUCLEOTIDE SEQUENCE [LARGE SCALE GENOMIC DNA]</scope>
    <source>
        <strain evidence="2">ATCC 8290 / DSM 20176 / CCUG 30140 / JCM 1155 / KCTC 3500 / NBRC 15886 / NCIMB 8040 / NRRL B-1843 / 9</strain>
    </source>
</reference>